<keyword evidence="4" id="KW-1185">Reference proteome</keyword>
<dbReference type="PANTHER" id="PTHR22633:SF1">
    <property type="entry name" value="NEURONAL TYROSINE-PHOSPHORYLATED PHOSPHOINOSITIDE-3-KINASE ADAPTER 2"/>
    <property type="match status" value="1"/>
</dbReference>
<protein>
    <recommendedName>
        <fullName evidence="2">Neuronal tyrosine-phosphorylated phosphoinositide-3-kinase adapter C-terminal domain-containing protein</fullName>
    </recommendedName>
</protein>
<organism evidence="3 4">
    <name type="scientific">Umbra pygmaea</name>
    <name type="common">Eastern mudminnow</name>
    <dbReference type="NCBI Taxonomy" id="75934"/>
    <lineage>
        <taxon>Eukaryota</taxon>
        <taxon>Metazoa</taxon>
        <taxon>Chordata</taxon>
        <taxon>Craniata</taxon>
        <taxon>Vertebrata</taxon>
        <taxon>Euteleostomi</taxon>
        <taxon>Actinopterygii</taxon>
        <taxon>Neopterygii</taxon>
        <taxon>Teleostei</taxon>
        <taxon>Protacanthopterygii</taxon>
        <taxon>Esociformes</taxon>
        <taxon>Umbridae</taxon>
        <taxon>Umbra</taxon>
    </lineage>
</organism>
<evidence type="ECO:0000256" key="1">
    <source>
        <dbReference type="SAM" id="MobiDB-lite"/>
    </source>
</evidence>
<gene>
    <name evidence="3" type="ORF">UPYG_G00300740</name>
</gene>
<feature type="compositionally biased region" description="Basic and acidic residues" evidence="1">
    <location>
        <begin position="317"/>
        <end position="351"/>
    </location>
</feature>
<feature type="compositionally biased region" description="Basic and acidic residues" evidence="1">
    <location>
        <begin position="184"/>
        <end position="203"/>
    </location>
</feature>
<evidence type="ECO:0000259" key="2">
    <source>
        <dbReference type="Pfam" id="PF15452"/>
    </source>
</evidence>
<dbReference type="PANTHER" id="PTHR22633">
    <property type="entry name" value="NEURONAL TYROSINE-PHOSPHORYLATED PHOSPHOINOSITIDE-3-KINASE ADAPTER 2-RELATED"/>
    <property type="match status" value="1"/>
</dbReference>
<feature type="compositionally biased region" description="Basic and acidic residues" evidence="1">
    <location>
        <begin position="212"/>
        <end position="236"/>
    </location>
</feature>
<feature type="compositionally biased region" description="Basic and acidic residues" evidence="1">
    <location>
        <begin position="116"/>
        <end position="125"/>
    </location>
</feature>
<dbReference type="Proteomes" id="UP001557470">
    <property type="component" value="Unassembled WGS sequence"/>
</dbReference>
<proteinExistence type="predicted"/>
<name>A0ABD0WMS1_UMBPY</name>
<feature type="compositionally biased region" description="Basic and acidic residues" evidence="1">
    <location>
        <begin position="38"/>
        <end position="92"/>
    </location>
</feature>
<feature type="domain" description="Neuronal tyrosine-phosphorylated phosphoinositide-3-kinase adapter C-terminal" evidence="2">
    <location>
        <begin position="330"/>
        <end position="509"/>
    </location>
</feature>
<feature type="compositionally biased region" description="Polar residues" evidence="1">
    <location>
        <begin position="354"/>
        <end position="376"/>
    </location>
</feature>
<feature type="region of interest" description="Disordered" evidence="1">
    <location>
        <begin position="1"/>
        <end position="435"/>
    </location>
</feature>
<dbReference type="AlphaFoldDB" id="A0ABD0WMS1"/>
<comment type="caution">
    <text evidence="3">The sequence shown here is derived from an EMBL/GenBank/DDBJ whole genome shotgun (WGS) entry which is preliminary data.</text>
</comment>
<dbReference type="InterPro" id="IPR029353">
    <property type="entry name" value="NYAP_C"/>
</dbReference>
<evidence type="ECO:0000313" key="3">
    <source>
        <dbReference type="EMBL" id="KAL0966836.1"/>
    </source>
</evidence>
<accession>A0ABD0WMS1</accession>
<evidence type="ECO:0000313" key="4">
    <source>
        <dbReference type="Proteomes" id="UP001557470"/>
    </source>
</evidence>
<feature type="compositionally biased region" description="Basic and acidic residues" evidence="1">
    <location>
        <begin position="99"/>
        <end position="108"/>
    </location>
</feature>
<dbReference type="InterPro" id="IPR026722">
    <property type="entry name" value="NYAP1/NYAP2"/>
</dbReference>
<feature type="compositionally biased region" description="Basic and acidic residues" evidence="1">
    <location>
        <begin position="245"/>
        <end position="280"/>
    </location>
</feature>
<reference evidence="3 4" key="1">
    <citation type="submission" date="2024-06" db="EMBL/GenBank/DDBJ databases">
        <authorList>
            <person name="Pan Q."/>
            <person name="Wen M."/>
            <person name="Jouanno E."/>
            <person name="Zahm M."/>
            <person name="Klopp C."/>
            <person name="Cabau C."/>
            <person name="Louis A."/>
            <person name="Berthelot C."/>
            <person name="Parey E."/>
            <person name="Roest Crollius H."/>
            <person name="Montfort J."/>
            <person name="Robinson-Rechavi M."/>
            <person name="Bouchez O."/>
            <person name="Lampietro C."/>
            <person name="Lopez Roques C."/>
            <person name="Donnadieu C."/>
            <person name="Postlethwait J."/>
            <person name="Bobe J."/>
            <person name="Verreycken H."/>
            <person name="Guiguen Y."/>
        </authorList>
    </citation>
    <scope>NUCLEOTIDE SEQUENCE [LARGE SCALE GENOMIC DNA]</scope>
    <source>
        <strain evidence="3">Up_M1</strain>
        <tissue evidence="3">Testis</tissue>
    </source>
</reference>
<feature type="compositionally biased region" description="Polar residues" evidence="1">
    <location>
        <begin position="1"/>
        <end position="14"/>
    </location>
</feature>
<feature type="compositionally biased region" description="Polar residues" evidence="1">
    <location>
        <begin position="407"/>
        <end position="422"/>
    </location>
</feature>
<feature type="domain" description="Neuronal tyrosine-phosphorylated phosphoinositide-3-kinase adapter C-terminal" evidence="2">
    <location>
        <begin position="5"/>
        <end position="68"/>
    </location>
</feature>
<feature type="compositionally biased region" description="Polar residues" evidence="1">
    <location>
        <begin position="499"/>
        <end position="509"/>
    </location>
</feature>
<feature type="compositionally biased region" description="Basic and acidic residues" evidence="1">
    <location>
        <begin position="133"/>
        <end position="155"/>
    </location>
</feature>
<feature type="compositionally biased region" description="Basic and acidic residues" evidence="1">
    <location>
        <begin position="455"/>
        <end position="472"/>
    </location>
</feature>
<dbReference type="EMBL" id="JAGEUA010000009">
    <property type="protein sequence ID" value="KAL0966836.1"/>
    <property type="molecule type" value="Genomic_DNA"/>
</dbReference>
<feature type="compositionally biased region" description="Basic and acidic residues" evidence="1">
    <location>
        <begin position="288"/>
        <end position="310"/>
    </location>
</feature>
<dbReference type="Pfam" id="PF15452">
    <property type="entry name" value="NYAP_C"/>
    <property type="match status" value="2"/>
</dbReference>
<sequence>MQNVSTGRSRTPTSPLDELTNLFTAGRNMMKKNASGRKSKEPGETEISKNKSHSESRRDGKERHGHSKESKRDGKERSKESSSHRRDTKDRGGSSVDMPPRRNSKDRGCSSVEPLPMKRDSRERGCSSVEPILMRRDSKDKGIIEPPPVRRDSKGRGCNSMEHMPRRDSKDKSVPGMDPLLQSDGKDSPRDGETRHDSKERLSHQNPPELLPRQDSKDRTRNVMDSRHDSKERTDSPPELLPRQSNKESPRNGLECRRDSKDRDKISHGSESRLEGKERSYNGVEPLSRQDFKESAKNDLEARRDSKDRSCGASELPPRRDSYGVDPRRDHKDRVGHSSEALARRDSRDRGSYSIEQSKAQERNGVSGQHSSTATPTRHGRQAGSPPLVLGAATTELKPALQKHGRSSSAPVTPSPLGTPQRQAPEPQVPQMPWMCGDSTMLEQIERKRTLCMEIRSRQRPPERNPADRNLCKQESMPTLPTWGKSNVAKKIRPPPYPSQTTVFWDTAI</sequence>
<feature type="region of interest" description="Disordered" evidence="1">
    <location>
        <begin position="455"/>
        <end position="509"/>
    </location>
</feature>
<feature type="compositionally biased region" description="Basic and acidic residues" evidence="1">
    <location>
        <begin position="163"/>
        <end position="173"/>
    </location>
</feature>